<sequence>MSKMKWIRYAPIGLLILGSLTLTTIYTHWEFSILTGVFLAILSKGMRRSRYNKINQRFPDVEG</sequence>
<comment type="caution">
    <text evidence="2">The sequence shown here is derived from an EMBL/GenBank/DDBJ whole genome shotgun (WGS) entry which is preliminary data.</text>
</comment>
<keyword evidence="1" id="KW-0472">Membrane</keyword>
<dbReference type="EMBL" id="JAYGHT010000030">
    <property type="protein sequence ID" value="MEA5519409.1"/>
    <property type="molecule type" value="Genomic_DNA"/>
</dbReference>
<protein>
    <submittedName>
        <fullName evidence="2">Uncharacterized protein</fullName>
    </submittedName>
</protein>
<evidence type="ECO:0000256" key="1">
    <source>
        <dbReference type="SAM" id="Phobius"/>
    </source>
</evidence>
<organism evidence="2 3">
    <name type="scientific">Limnoraphis robusta CCNP1315</name>
    <dbReference type="NCBI Taxonomy" id="3110306"/>
    <lineage>
        <taxon>Bacteria</taxon>
        <taxon>Bacillati</taxon>
        <taxon>Cyanobacteriota</taxon>
        <taxon>Cyanophyceae</taxon>
        <taxon>Oscillatoriophycideae</taxon>
        <taxon>Oscillatoriales</taxon>
        <taxon>Sirenicapillariaceae</taxon>
        <taxon>Limnoraphis</taxon>
    </lineage>
</organism>
<dbReference type="RefSeq" id="WP_323276287.1">
    <property type="nucleotide sequence ID" value="NZ_JAYGHT010000030.1"/>
</dbReference>
<gene>
    <name evidence="2" type="ORF">VB854_10665</name>
</gene>
<reference evidence="2 3" key="1">
    <citation type="submission" date="2023-12" db="EMBL/GenBank/DDBJ databases">
        <title>Baltic Sea Cyanobacteria.</title>
        <authorList>
            <person name="Delbaje E."/>
            <person name="Fewer D.P."/>
            <person name="Shishido T.K."/>
        </authorList>
    </citation>
    <scope>NUCLEOTIDE SEQUENCE [LARGE SCALE GENOMIC DNA]</scope>
    <source>
        <strain evidence="2 3">CCNP 1315</strain>
    </source>
</reference>
<keyword evidence="3" id="KW-1185">Reference proteome</keyword>
<feature type="transmembrane region" description="Helical" evidence="1">
    <location>
        <begin position="7"/>
        <end position="25"/>
    </location>
</feature>
<keyword evidence="1" id="KW-0812">Transmembrane</keyword>
<dbReference type="Proteomes" id="UP001301728">
    <property type="component" value="Unassembled WGS sequence"/>
</dbReference>
<accession>A0ABU5TX66</accession>
<evidence type="ECO:0000313" key="3">
    <source>
        <dbReference type="Proteomes" id="UP001301728"/>
    </source>
</evidence>
<proteinExistence type="predicted"/>
<evidence type="ECO:0000313" key="2">
    <source>
        <dbReference type="EMBL" id="MEA5519409.1"/>
    </source>
</evidence>
<keyword evidence="1" id="KW-1133">Transmembrane helix</keyword>
<name>A0ABU5TX66_9CYAN</name>